<keyword evidence="6" id="KW-0689">Ribosomal protein</keyword>
<evidence type="ECO:0000256" key="1">
    <source>
        <dbReference type="ARBA" id="ARBA00010633"/>
    </source>
</evidence>
<dbReference type="CDD" id="cd02440">
    <property type="entry name" value="AdoMet_MTases"/>
    <property type="match status" value="1"/>
</dbReference>
<dbReference type="VEuPathDB" id="AmoebaDB:KM1_241590"/>
<dbReference type="Proteomes" id="UP000078387">
    <property type="component" value="Unassembled WGS sequence"/>
</dbReference>
<dbReference type="VEuPathDB" id="AmoebaDB:EHI7A_152640"/>
<name>A0A5K1UTE4_ENTHI</name>
<dbReference type="OMA" id="ENEQPFM"/>
<dbReference type="InterPro" id="IPR026170">
    <property type="entry name" value="FAM173A/B"/>
</dbReference>
<dbReference type="GO" id="GO:0032259">
    <property type="term" value="P:methylation"/>
    <property type="evidence" value="ECO:0007669"/>
    <property type="project" value="UniProtKB-KW"/>
</dbReference>
<evidence type="ECO:0000256" key="2">
    <source>
        <dbReference type="ARBA" id="ARBA00022603"/>
    </source>
</evidence>
<gene>
    <name evidence="6" type="ORF">CL6EHI_150510</name>
</gene>
<dbReference type="PANTHER" id="PTHR13610:SF20">
    <property type="entry name" value="METHYLTRANSFERASE DOMAIN-CONTAINING PROTEIN"/>
    <property type="match status" value="1"/>
</dbReference>
<evidence type="ECO:0000313" key="7">
    <source>
        <dbReference type="Proteomes" id="UP000078387"/>
    </source>
</evidence>
<keyword evidence="3 6" id="KW-0808">Transferase</keyword>
<proteinExistence type="inferred from homology"/>
<keyword evidence="4" id="KW-0949">S-adenosyl-L-methionine</keyword>
<dbReference type="GO" id="GO:1905706">
    <property type="term" value="P:regulation of mitochondrial ATP synthesis coupled proton transport"/>
    <property type="evidence" value="ECO:0007669"/>
    <property type="project" value="TreeGrafter"/>
</dbReference>
<dbReference type="EMBL" id="BDEQ01000001">
    <property type="protein sequence ID" value="GAT95312.1"/>
    <property type="molecule type" value="Genomic_DNA"/>
</dbReference>
<dbReference type="PANTHER" id="PTHR13610">
    <property type="entry name" value="METHYLTRANSFERASE DOMAIN-CONTAINING PROTEIN"/>
    <property type="match status" value="1"/>
</dbReference>
<dbReference type="VEuPathDB" id="AmoebaDB:EHI8A_171750"/>
<protein>
    <submittedName>
        <fullName evidence="6">Ribosomal protein L11 methyltransferase putative</fullName>
    </submittedName>
</protein>
<organism evidence="6 7">
    <name type="scientific">Entamoeba histolytica</name>
    <dbReference type="NCBI Taxonomy" id="5759"/>
    <lineage>
        <taxon>Eukaryota</taxon>
        <taxon>Amoebozoa</taxon>
        <taxon>Evosea</taxon>
        <taxon>Archamoebae</taxon>
        <taxon>Mastigamoebida</taxon>
        <taxon>Entamoebidae</taxon>
        <taxon>Entamoeba</taxon>
    </lineage>
</organism>
<evidence type="ECO:0000313" key="6">
    <source>
        <dbReference type="EMBL" id="GAT95312.1"/>
    </source>
</evidence>
<dbReference type="Pfam" id="PF13847">
    <property type="entry name" value="Methyltransf_31"/>
    <property type="match status" value="1"/>
</dbReference>
<dbReference type="VEuPathDB" id="AmoebaDB:EHI_150510"/>
<keyword evidence="2 6" id="KW-0489">Methyltransferase</keyword>
<comment type="caution">
    <text evidence="6">The sequence shown here is derived from an EMBL/GenBank/DDBJ whole genome shotgun (WGS) entry which is preliminary data.</text>
</comment>
<evidence type="ECO:0000256" key="4">
    <source>
        <dbReference type="ARBA" id="ARBA00022691"/>
    </source>
</evidence>
<dbReference type="GO" id="GO:0005739">
    <property type="term" value="C:mitochondrion"/>
    <property type="evidence" value="ECO:0007669"/>
    <property type="project" value="TreeGrafter"/>
</dbReference>
<reference evidence="6 7" key="1">
    <citation type="submission" date="2016-05" db="EMBL/GenBank/DDBJ databases">
        <title>First whole genome sequencing of Entamoeba histolytica HM1:IMSS-clone-6.</title>
        <authorList>
            <person name="Mukherjee Avik.K."/>
            <person name="Izumyama S."/>
            <person name="Nakada-Tsukui K."/>
            <person name="Nozaki T."/>
        </authorList>
    </citation>
    <scope>NUCLEOTIDE SEQUENCE [LARGE SCALE GENOMIC DNA]</scope>
    <source>
        <strain evidence="6 7">HM1:IMSS clone 6</strain>
    </source>
</reference>
<dbReference type="GO" id="GO:0016279">
    <property type="term" value="F:protein-lysine N-methyltransferase activity"/>
    <property type="evidence" value="ECO:0007669"/>
    <property type="project" value="InterPro"/>
</dbReference>
<dbReference type="Gene3D" id="3.40.50.150">
    <property type="entry name" value="Vaccinia Virus protein VP39"/>
    <property type="match status" value="1"/>
</dbReference>
<comment type="similarity">
    <text evidence="1">Belongs to the ANT/ATPSC lysine N-methyltransferase family.</text>
</comment>
<dbReference type="GO" id="GO:0005840">
    <property type="term" value="C:ribosome"/>
    <property type="evidence" value="ECO:0007669"/>
    <property type="project" value="UniProtKB-KW"/>
</dbReference>
<dbReference type="InterPro" id="IPR029063">
    <property type="entry name" value="SAM-dependent_MTases_sf"/>
</dbReference>
<dbReference type="AlphaFoldDB" id="A0A5K1UTE4"/>
<dbReference type="SUPFAM" id="SSF53335">
    <property type="entry name" value="S-adenosyl-L-methionine-dependent methyltransferases"/>
    <property type="match status" value="1"/>
</dbReference>
<dbReference type="InterPro" id="IPR025714">
    <property type="entry name" value="Methyltranfer_dom"/>
</dbReference>
<evidence type="ECO:0000256" key="3">
    <source>
        <dbReference type="ARBA" id="ARBA00022679"/>
    </source>
</evidence>
<feature type="domain" description="Methyltransferase" evidence="5">
    <location>
        <begin position="54"/>
        <end position="129"/>
    </location>
</feature>
<keyword evidence="6" id="KW-0687">Ribonucleoprotein</keyword>
<accession>A0A5K1UTE4</accession>
<evidence type="ECO:0000259" key="5">
    <source>
        <dbReference type="Pfam" id="PF13847"/>
    </source>
</evidence>
<sequence length="183" mass="21147">MNWADSVVPEEEQWIPFYYEEDINNISNEQNEKAPFVPITIQTLNQLIPFMQLKQNDVLLDLGCGDGRIIIESLLQTQCNEAYGIDIEPEAISQAKSHYKESKLTKPITFICDDFFKTNQIPWNKITVVVMYLLPSVMDKLYPLLKSKLSHCRIFCACFKMSSNIPKTIIRSSSFPDFIEIKL</sequence>